<dbReference type="KEGG" id="epa:110249515"/>
<organism evidence="2 3">
    <name type="scientific">Exaiptasia diaphana</name>
    <name type="common">Tropical sea anemone</name>
    <name type="synonym">Aiptasia pulchella</name>
    <dbReference type="NCBI Taxonomy" id="2652724"/>
    <lineage>
        <taxon>Eukaryota</taxon>
        <taxon>Metazoa</taxon>
        <taxon>Cnidaria</taxon>
        <taxon>Anthozoa</taxon>
        <taxon>Hexacorallia</taxon>
        <taxon>Actiniaria</taxon>
        <taxon>Aiptasiidae</taxon>
        <taxon>Exaiptasia</taxon>
    </lineage>
</organism>
<evidence type="ECO:0000313" key="2">
    <source>
        <dbReference type="EnsemblMetazoa" id="XP_020911749.1"/>
    </source>
</evidence>
<keyword evidence="1" id="KW-0175">Coiled coil</keyword>
<feature type="coiled-coil region" evidence="1">
    <location>
        <begin position="43"/>
        <end position="179"/>
    </location>
</feature>
<name>A0A913XYG2_EXADI</name>
<dbReference type="Gene3D" id="1.10.287.1490">
    <property type="match status" value="1"/>
</dbReference>
<dbReference type="OrthoDB" id="5964730at2759"/>
<protein>
    <submittedName>
        <fullName evidence="2">Uncharacterized protein</fullName>
    </submittedName>
</protein>
<keyword evidence="3" id="KW-1185">Reference proteome</keyword>
<dbReference type="Proteomes" id="UP000887567">
    <property type="component" value="Unplaced"/>
</dbReference>
<proteinExistence type="predicted"/>
<reference evidence="2" key="1">
    <citation type="submission" date="2022-11" db="UniProtKB">
        <authorList>
            <consortium name="EnsemblMetazoa"/>
        </authorList>
    </citation>
    <scope>IDENTIFICATION</scope>
</reference>
<dbReference type="EnsemblMetazoa" id="XM_021056090.2">
    <property type="protein sequence ID" value="XP_020911749.1"/>
    <property type="gene ID" value="LOC110249515"/>
</dbReference>
<evidence type="ECO:0000313" key="3">
    <source>
        <dbReference type="Proteomes" id="UP000887567"/>
    </source>
</evidence>
<accession>A0A913XYG2</accession>
<dbReference type="AlphaFoldDB" id="A0A913XYG2"/>
<evidence type="ECO:0000256" key="1">
    <source>
        <dbReference type="SAM" id="Coils"/>
    </source>
</evidence>
<dbReference type="SUPFAM" id="SSF57997">
    <property type="entry name" value="Tropomyosin"/>
    <property type="match status" value="1"/>
</dbReference>
<dbReference type="GeneID" id="110249515"/>
<dbReference type="RefSeq" id="XP_020911749.1">
    <property type="nucleotide sequence ID" value="XM_021056090.2"/>
</dbReference>
<sequence length="247" mass="29299">MSQQERQILGRNQTIDLEKSVPLGISEIALSQILMPDRGVRLANKHEIEIECLKQRLEEKEVEIADLRQKLKEIHEKNNDLQIKLNTKDREVEQLKHRIQTLEDEKKDLQDELSEVKTKVKRLESDVKSLTESSRSDEEEKIRLKEDLQKVEYSLKTTEEKLTTENEKLKKEVKQLKETHVVSMLEPPRLLVLPSSQNAALLHFGELCWQIQGKMYKKVLPKYFSQYRSYKVKKEYRERCQQTCQNR</sequence>